<dbReference type="Proteomes" id="UP000229307">
    <property type="component" value="Unassembled WGS sequence"/>
</dbReference>
<dbReference type="InterPro" id="IPR006156">
    <property type="entry name" value="Dihydroneopterin_aldolase"/>
</dbReference>
<dbReference type="FunFam" id="3.30.1130.10:FF:000003">
    <property type="entry name" value="7,8-dihydroneopterin aldolase"/>
    <property type="match status" value="1"/>
</dbReference>
<name>A0A2M7SD66_9BACT</name>
<dbReference type="AlphaFoldDB" id="A0A2M7SD66"/>
<dbReference type="EMBL" id="PFMR01000115">
    <property type="protein sequence ID" value="PIZ17458.1"/>
    <property type="molecule type" value="Genomic_DNA"/>
</dbReference>
<evidence type="ECO:0000256" key="5">
    <source>
        <dbReference type="ARBA" id="ARBA00023239"/>
    </source>
</evidence>
<gene>
    <name evidence="8" type="primary">folB</name>
    <name evidence="8" type="ORF">COY52_04490</name>
</gene>
<evidence type="ECO:0000259" key="7">
    <source>
        <dbReference type="SMART" id="SM00905"/>
    </source>
</evidence>
<protein>
    <recommendedName>
        <fullName evidence="6">7,8-dihydroneopterin aldolase</fullName>
        <ecNumber evidence="6">4.1.2.25</ecNumber>
    </recommendedName>
</protein>
<dbReference type="SMART" id="SM00905">
    <property type="entry name" value="FolB"/>
    <property type="match status" value="1"/>
</dbReference>
<evidence type="ECO:0000256" key="2">
    <source>
        <dbReference type="ARBA" id="ARBA00005013"/>
    </source>
</evidence>
<dbReference type="GO" id="GO:0004150">
    <property type="term" value="F:dihydroneopterin aldolase activity"/>
    <property type="evidence" value="ECO:0007669"/>
    <property type="project" value="UniProtKB-UniRule"/>
</dbReference>
<reference evidence="9" key="1">
    <citation type="submission" date="2017-09" db="EMBL/GenBank/DDBJ databases">
        <title>Depth-based differentiation of microbial function through sediment-hosted aquifers and enrichment of novel symbionts in the deep terrestrial subsurface.</title>
        <authorList>
            <person name="Probst A.J."/>
            <person name="Ladd B."/>
            <person name="Jarett J.K."/>
            <person name="Geller-Mcgrath D.E."/>
            <person name="Sieber C.M.K."/>
            <person name="Emerson J.B."/>
            <person name="Anantharaman K."/>
            <person name="Thomas B.C."/>
            <person name="Malmstrom R."/>
            <person name="Stieglmeier M."/>
            <person name="Klingl A."/>
            <person name="Woyke T."/>
            <person name="Ryan C.M."/>
            <person name="Banfield J.F."/>
        </authorList>
    </citation>
    <scope>NUCLEOTIDE SEQUENCE [LARGE SCALE GENOMIC DNA]</scope>
</reference>
<accession>A0A2M7SD66</accession>
<dbReference type="NCBIfam" id="TIGR00525">
    <property type="entry name" value="folB"/>
    <property type="match status" value="1"/>
</dbReference>
<evidence type="ECO:0000313" key="9">
    <source>
        <dbReference type="Proteomes" id="UP000229307"/>
    </source>
</evidence>
<comment type="caution">
    <text evidence="8">The sequence shown here is derived from an EMBL/GenBank/DDBJ whole genome shotgun (WGS) entry which is preliminary data.</text>
</comment>
<evidence type="ECO:0000256" key="4">
    <source>
        <dbReference type="ARBA" id="ARBA00022909"/>
    </source>
</evidence>
<comment type="pathway">
    <text evidence="2 6">Cofactor biosynthesis; tetrahydrofolate biosynthesis; 2-amino-4-hydroxy-6-hydroxymethyl-7,8-dihydropteridine diphosphate from 7,8-dihydroneopterin triphosphate: step 3/4.</text>
</comment>
<dbReference type="Pfam" id="PF02152">
    <property type="entry name" value="FolB"/>
    <property type="match status" value="1"/>
</dbReference>
<proteinExistence type="inferred from homology"/>
<keyword evidence="5 6" id="KW-0456">Lyase</keyword>
<dbReference type="InterPro" id="IPR006157">
    <property type="entry name" value="FolB_dom"/>
</dbReference>
<evidence type="ECO:0000256" key="3">
    <source>
        <dbReference type="ARBA" id="ARBA00005708"/>
    </source>
</evidence>
<dbReference type="NCBIfam" id="TIGR00526">
    <property type="entry name" value="folB_dom"/>
    <property type="match status" value="1"/>
</dbReference>
<dbReference type="GO" id="GO:0046654">
    <property type="term" value="P:tetrahydrofolate biosynthetic process"/>
    <property type="evidence" value="ECO:0007669"/>
    <property type="project" value="UniProtKB-UniRule"/>
</dbReference>
<evidence type="ECO:0000256" key="1">
    <source>
        <dbReference type="ARBA" id="ARBA00001353"/>
    </source>
</evidence>
<dbReference type="GO" id="GO:0005737">
    <property type="term" value="C:cytoplasm"/>
    <property type="evidence" value="ECO:0007669"/>
    <property type="project" value="TreeGrafter"/>
</dbReference>
<dbReference type="PANTHER" id="PTHR42844">
    <property type="entry name" value="DIHYDRONEOPTERIN ALDOLASE 1-RELATED"/>
    <property type="match status" value="1"/>
</dbReference>
<sequence length="132" mass="15175">MTKDKIILKGMSFYGYHGTSEIERRKGQRYYIDIEMIVDLEKAGRSDELSKTLDYKQACVLVKKIQGGKKYRLLEALAEDTAGALLDKFKEIHDITVKVRKPRPPVGGLIEYAEIEINRMQKPDKAWGSKIR</sequence>
<evidence type="ECO:0000313" key="8">
    <source>
        <dbReference type="EMBL" id="PIZ17458.1"/>
    </source>
</evidence>
<dbReference type="InterPro" id="IPR043133">
    <property type="entry name" value="GTP-CH-I_C/QueF"/>
</dbReference>
<comment type="catalytic activity">
    <reaction evidence="1 6">
        <text>7,8-dihydroneopterin = 6-hydroxymethyl-7,8-dihydropterin + glycolaldehyde</text>
        <dbReference type="Rhea" id="RHEA:10540"/>
        <dbReference type="ChEBI" id="CHEBI:17001"/>
        <dbReference type="ChEBI" id="CHEBI:17071"/>
        <dbReference type="ChEBI" id="CHEBI:44841"/>
        <dbReference type="EC" id="4.1.2.25"/>
    </reaction>
</comment>
<organism evidence="8 9">
    <name type="scientific">Candidatus Desantisbacteria bacterium CG_4_10_14_0_8_um_filter_48_22</name>
    <dbReference type="NCBI Taxonomy" id="1974543"/>
    <lineage>
        <taxon>Bacteria</taxon>
        <taxon>Candidatus Desantisiibacteriota</taxon>
    </lineage>
</organism>
<feature type="domain" description="Dihydroneopterin aldolase/epimerase" evidence="7">
    <location>
        <begin position="6"/>
        <end position="119"/>
    </location>
</feature>
<dbReference type="EC" id="4.1.2.25" evidence="6"/>
<dbReference type="PANTHER" id="PTHR42844:SF1">
    <property type="entry name" value="DIHYDRONEOPTERIN ALDOLASE 1-RELATED"/>
    <property type="match status" value="1"/>
</dbReference>
<dbReference type="Gene3D" id="3.30.1130.10">
    <property type="match status" value="1"/>
</dbReference>
<dbReference type="UniPathway" id="UPA00077">
    <property type="reaction ID" value="UER00154"/>
</dbReference>
<dbReference type="CDD" id="cd00534">
    <property type="entry name" value="DHNA_DHNTPE"/>
    <property type="match status" value="1"/>
</dbReference>
<keyword evidence="4 6" id="KW-0289">Folate biosynthesis</keyword>
<comment type="function">
    <text evidence="6">Catalyzes the conversion of 7,8-dihydroneopterin to 6-hydroxymethyl-7,8-dihydropterin.</text>
</comment>
<dbReference type="GO" id="GO:0046656">
    <property type="term" value="P:folic acid biosynthetic process"/>
    <property type="evidence" value="ECO:0007669"/>
    <property type="project" value="UniProtKB-UniRule"/>
</dbReference>
<dbReference type="SUPFAM" id="SSF55620">
    <property type="entry name" value="Tetrahydrobiopterin biosynthesis enzymes-like"/>
    <property type="match status" value="1"/>
</dbReference>
<comment type="similarity">
    <text evidence="3 6">Belongs to the DHNA family.</text>
</comment>
<evidence type="ECO:0000256" key="6">
    <source>
        <dbReference type="RuleBase" id="RU362079"/>
    </source>
</evidence>